<dbReference type="EMBL" id="RARA01000027">
    <property type="protein sequence ID" value="ROT47039.1"/>
    <property type="molecule type" value="Genomic_DNA"/>
</dbReference>
<feature type="transmembrane region" description="Helical" evidence="8">
    <location>
        <begin position="153"/>
        <end position="173"/>
    </location>
</feature>
<dbReference type="AlphaFoldDB" id="A0A3N2QBM5"/>
<keyword evidence="7 8" id="KW-0472">Membrane</keyword>
<keyword evidence="11" id="KW-1185">Reference proteome</keyword>
<dbReference type="Pfam" id="PF07690">
    <property type="entry name" value="MFS_1"/>
    <property type="match status" value="1"/>
</dbReference>
<keyword evidence="3" id="KW-1003">Cell membrane</keyword>
<dbReference type="SUPFAM" id="SSF103473">
    <property type="entry name" value="MFS general substrate transporter"/>
    <property type="match status" value="1"/>
</dbReference>
<evidence type="ECO:0000256" key="6">
    <source>
        <dbReference type="ARBA" id="ARBA00022989"/>
    </source>
</evidence>
<evidence type="ECO:0000313" key="11">
    <source>
        <dbReference type="Proteomes" id="UP000270927"/>
    </source>
</evidence>
<feature type="transmembrane region" description="Helical" evidence="8">
    <location>
        <begin position="391"/>
        <end position="409"/>
    </location>
</feature>
<feature type="transmembrane region" description="Helical" evidence="8">
    <location>
        <begin position="121"/>
        <end position="141"/>
    </location>
</feature>
<dbReference type="RefSeq" id="WP_123663524.1">
    <property type="nucleotide sequence ID" value="NZ_RARA01000027.1"/>
</dbReference>
<keyword evidence="5" id="KW-0769">Symport</keyword>
<evidence type="ECO:0000256" key="5">
    <source>
        <dbReference type="ARBA" id="ARBA00022847"/>
    </source>
</evidence>
<dbReference type="InterPro" id="IPR020846">
    <property type="entry name" value="MFS_dom"/>
</dbReference>
<reference evidence="10 11" key="1">
    <citation type="submission" date="2018-09" db="EMBL/GenBank/DDBJ databases">
        <title>Comparative Genomics of Wolbachia-Cardinium Dual Endosymbiosis in a Plant-Parasitic Nematode.</title>
        <authorList>
            <person name="Brown A.M.V."/>
            <person name="Wasala S.K."/>
            <person name="Howe D.K."/>
            <person name="Peetz A.B."/>
            <person name="Zasada I.A."/>
            <person name="Denver D.R."/>
        </authorList>
    </citation>
    <scope>NUCLEOTIDE SEQUENCE [LARGE SCALE GENOMIC DNA]</scope>
    <source>
        <strain evidence="10 11">Pp_1</strain>
    </source>
</reference>
<keyword evidence="2" id="KW-0813">Transport</keyword>
<feature type="transmembrane region" description="Helical" evidence="8">
    <location>
        <begin position="299"/>
        <end position="318"/>
    </location>
</feature>
<evidence type="ECO:0000256" key="2">
    <source>
        <dbReference type="ARBA" id="ARBA00022448"/>
    </source>
</evidence>
<dbReference type="Gene3D" id="1.20.1250.20">
    <property type="entry name" value="MFS general substrate transporter like domains"/>
    <property type="match status" value="2"/>
</dbReference>
<feature type="transmembrane region" description="Helical" evidence="8">
    <location>
        <begin position="12"/>
        <end position="40"/>
    </location>
</feature>
<feature type="transmembrane region" description="Helical" evidence="8">
    <location>
        <begin position="324"/>
        <end position="350"/>
    </location>
</feature>
<keyword evidence="4 8" id="KW-0812">Transmembrane</keyword>
<name>A0A3N2QBM5_9BACT</name>
<dbReference type="PANTHER" id="PTHR43528">
    <property type="entry name" value="ALPHA-KETOGLUTARATE PERMEASE"/>
    <property type="match status" value="1"/>
</dbReference>
<dbReference type="PANTHER" id="PTHR43528:SF1">
    <property type="entry name" value="ALPHA-KETOGLUTARATE PERMEASE"/>
    <property type="match status" value="1"/>
</dbReference>
<evidence type="ECO:0000256" key="8">
    <source>
        <dbReference type="SAM" id="Phobius"/>
    </source>
</evidence>
<keyword evidence="6 8" id="KW-1133">Transmembrane helix</keyword>
<evidence type="ECO:0000259" key="9">
    <source>
        <dbReference type="PROSITE" id="PS50850"/>
    </source>
</evidence>
<feature type="transmembrane region" description="Helical" evidence="8">
    <location>
        <begin position="266"/>
        <end position="287"/>
    </location>
</feature>
<dbReference type="GO" id="GO:0015293">
    <property type="term" value="F:symporter activity"/>
    <property type="evidence" value="ECO:0007669"/>
    <property type="project" value="UniProtKB-KW"/>
</dbReference>
<proteinExistence type="predicted"/>
<dbReference type="PROSITE" id="PS50850">
    <property type="entry name" value="MFS"/>
    <property type="match status" value="1"/>
</dbReference>
<dbReference type="InterPro" id="IPR036259">
    <property type="entry name" value="MFS_trans_sf"/>
</dbReference>
<evidence type="ECO:0000313" key="10">
    <source>
        <dbReference type="EMBL" id="ROT47039.1"/>
    </source>
</evidence>
<evidence type="ECO:0000256" key="3">
    <source>
        <dbReference type="ARBA" id="ARBA00022475"/>
    </source>
</evidence>
<feature type="transmembrane region" description="Helical" evidence="8">
    <location>
        <begin position="233"/>
        <end position="254"/>
    </location>
</feature>
<dbReference type="GO" id="GO:0005886">
    <property type="term" value="C:plasma membrane"/>
    <property type="evidence" value="ECO:0007669"/>
    <property type="project" value="UniProtKB-SubCell"/>
</dbReference>
<feature type="transmembrane region" description="Helical" evidence="8">
    <location>
        <begin position="362"/>
        <end position="385"/>
    </location>
</feature>
<feature type="transmembrane region" description="Helical" evidence="8">
    <location>
        <begin position="85"/>
        <end position="109"/>
    </location>
</feature>
<organism evidence="10 11">
    <name type="scientific">Candidatus Cardinium hertigii</name>
    <dbReference type="NCBI Taxonomy" id="247481"/>
    <lineage>
        <taxon>Bacteria</taxon>
        <taxon>Pseudomonadati</taxon>
        <taxon>Bacteroidota</taxon>
        <taxon>Cytophagia</taxon>
        <taxon>Cytophagales</taxon>
        <taxon>Amoebophilaceae</taxon>
        <taxon>Candidatus Cardinium</taxon>
    </lineage>
</organism>
<dbReference type="OrthoDB" id="9783227at2"/>
<accession>A0A3N2QBM5</accession>
<feature type="domain" description="Major facilitator superfamily (MFS) profile" evidence="9">
    <location>
        <begin position="13"/>
        <end position="416"/>
    </location>
</feature>
<dbReference type="Proteomes" id="UP000270927">
    <property type="component" value="Unassembled WGS sequence"/>
</dbReference>
<sequence>MKIKLNTKVIGTKVIGAFLGTIIEYYNYSLYTFSIGIIAAKFFPNTDHITSLMYVFAIYATAYATKPIGAIFFGRIGDVYGRKIVLTITIIGMAIPTVIIGLLPVYALIGSWSTAVLVLSRLMQGAFVGGGYDGAAIYVIEHLGDKYRSMASALARCTGALGLLLGISATSFFGSPIFPEWGWRIPFWISLPLALIVLCFRQQLAETPDFIKNKEKRLEIENFGTLLKNQWRMILMVVFLSGSFGATYQIAIIFMKQYLPIVMPQAAFLISTFSIWIIVCFTIAMPISGWLADRFSEIIVVRVGLFGTILTSAFFIMAVKNGMFHLVLVSCFMLACFVAPINALAHGIFVKYLPVHNRHRTISLGHAIGSMLMGGNANYVCLVGMKHFNFNLFPIVYLTLFAIIAYGVVQNFEKRL</sequence>
<evidence type="ECO:0000256" key="1">
    <source>
        <dbReference type="ARBA" id="ARBA00004651"/>
    </source>
</evidence>
<dbReference type="InterPro" id="IPR051084">
    <property type="entry name" value="H+-coupled_symporters"/>
</dbReference>
<evidence type="ECO:0000256" key="7">
    <source>
        <dbReference type="ARBA" id="ARBA00023136"/>
    </source>
</evidence>
<protein>
    <submittedName>
        <fullName evidence="10">MFS transporter</fullName>
    </submittedName>
</protein>
<dbReference type="InterPro" id="IPR011701">
    <property type="entry name" value="MFS"/>
</dbReference>
<comment type="caution">
    <text evidence="10">The sequence shown here is derived from an EMBL/GenBank/DDBJ whole genome shotgun (WGS) entry which is preliminary data.</text>
</comment>
<gene>
    <name evidence="10" type="ORF">EDM02_05005</name>
</gene>
<evidence type="ECO:0000256" key="4">
    <source>
        <dbReference type="ARBA" id="ARBA00022692"/>
    </source>
</evidence>
<comment type="subcellular location">
    <subcellularLocation>
        <location evidence="1">Cell membrane</location>
        <topology evidence="1">Multi-pass membrane protein</topology>
    </subcellularLocation>
</comment>
<feature type="transmembrane region" description="Helical" evidence="8">
    <location>
        <begin position="52"/>
        <end position="73"/>
    </location>
</feature>